<feature type="chain" id="PRO_5043949000" evidence="3">
    <location>
        <begin position="24"/>
        <end position="686"/>
    </location>
</feature>
<feature type="compositionally biased region" description="Basic and acidic residues" evidence="1">
    <location>
        <begin position="636"/>
        <end position="657"/>
    </location>
</feature>
<organism evidence="4 5">
    <name type="scientific">Kwoniella europaea PYCC6329</name>
    <dbReference type="NCBI Taxonomy" id="1423913"/>
    <lineage>
        <taxon>Eukaryota</taxon>
        <taxon>Fungi</taxon>
        <taxon>Dikarya</taxon>
        <taxon>Basidiomycota</taxon>
        <taxon>Agaricomycotina</taxon>
        <taxon>Tremellomycetes</taxon>
        <taxon>Tremellales</taxon>
        <taxon>Cryptococcaceae</taxon>
        <taxon>Kwoniella</taxon>
    </lineage>
</organism>
<keyword evidence="3" id="KW-0732">Signal</keyword>
<feature type="compositionally biased region" description="Polar residues" evidence="1">
    <location>
        <begin position="328"/>
        <end position="342"/>
    </location>
</feature>
<reference evidence="4 5" key="1">
    <citation type="submission" date="2024-01" db="EMBL/GenBank/DDBJ databases">
        <title>Comparative genomics of Cryptococcus and Kwoniella reveals pathogenesis evolution and contrasting modes of karyotype evolution via chromosome fusion or intercentromeric recombination.</title>
        <authorList>
            <person name="Coelho M.A."/>
            <person name="David-Palma M."/>
            <person name="Shea T."/>
            <person name="Bowers K."/>
            <person name="McGinley-Smith S."/>
            <person name="Mohammad A.W."/>
            <person name="Gnirke A."/>
            <person name="Yurkov A.M."/>
            <person name="Nowrousian M."/>
            <person name="Sun S."/>
            <person name="Cuomo C.A."/>
            <person name="Heitman J."/>
        </authorList>
    </citation>
    <scope>NUCLEOTIDE SEQUENCE [LARGE SCALE GENOMIC DNA]</scope>
    <source>
        <strain evidence="4 5">PYCC6329</strain>
    </source>
</reference>
<keyword evidence="2" id="KW-1133">Transmembrane helix</keyword>
<evidence type="ECO:0000256" key="2">
    <source>
        <dbReference type="SAM" id="Phobius"/>
    </source>
</evidence>
<keyword evidence="5" id="KW-1185">Reference proteome</keyword>
<dbReference type="AlphaFoldDB" id="A0AAX4KTD7"/>
<evidence type="ECO:0000313" key="4">
    <source>
        <dbReference type="EMBL" id="WWD08528.1"/>
    </source>
</evidence>
<feature type="compositionally biased region" description="Polar residues" evidence="1">
    <location>
        <begin position="406"/>
        <end position="419"/>
    </location>
</feature>
<feature type="compositionally biased region" description="Polar residues" evidence="1">
    <location>
        <begin position="310"/>
        <end position="319"/>
    </location>
</feature>
<feature type="region of interest" description="Disordered" evidence="1">
    <location>
        <begin position="395"/>
        <end position="474"/>
    </location>
</feature>
<feature type="compositionally biased region" description="Low complexity" evidence="1">
    <location>
        <begin position="539"/>
        <end position="559"/>
    </location>
</feature>
<keyword evidence="2" id="KW-0812">Transmembrane</keyword>
<sequence length="686" mass="74133">MKMMFIHRIWIGLFLLLLRDVRAGYLSVNMTTATQCGTSTVKWSGDSGPYHLLLTPTEFKEHGYNVWIESIPDGQNSYDLPIRQPEGIQYMLTVWGASGIQYAATTDVLTVQPSSNQNSSCFLSDDAILNLYTFSFNLTSNSGSYPPQCSNISLTWPTSLESNVTSDWVSDNSTTSTSSVQSILPRHTHPSLLPARGLNSNLEMEVFDERDASSSEHGGNTTHPPTMFGIIPLGNSFSIPITYNKKSKYAKYLPESSLSDNPTTYTSQGVTHLNWTVDLAKGTRFILVAGIGSQEEWASGGSSSMFTVGQGSTGCVGSEQNGGGAPSVTASNSDPTSTSGQDNGPPASSSSSVTRTVVASVLSVIGTLIIVGVIFMCRRARNRRRLNATAFISGNKKNKNQNQNNPDQFTTLGSGSGSETPLDLIASRNDGSGHGSGNPPRLSPLVLPDGRPTNIGGNGDHSTTHTPISPLNPFDDRNSKIPFLPNSNSTMTDTYSSPVSPIRGGSANDMVRHPSQDALLPLVGFDQSRNDNIPVGNGTYQSTQGLTSSGTGTGTYLTSISRNGRGPLQLHEHERGHEDEEDTMDLKRDTIAYLDSADGPGTGPGGPSGNMNGAQSVASVPPGVGRRRQPRPPRQQTEEREMEFRIHRDAGRVRVNPDENVDVMELPPRYDEVNWEEERERERQTR</sequence>
<feature type="compositionally biased region" description="Basic and acidic residues" evidence="1">
    <location>
        <begin position="668"/>
        <end position="686"/>
    </location>
</feature>
<protein>
    <submittedName>
        <fullName evidence="4">Uncharacterized protein</fullName>
    </submittedName>
</protein>
<feature type="compositionally biased region" description="Basic and acidic residues" evidence="1">
    <location>
        <begin position="570"/>
        <end position="590"/>
    </location>
</feature>
<dbReference type="Proteomes" id="UP001358614">
    <property type="component" value="Chromosome 2"/>
</dbReference>
<accession>A0AAX4KTD7</accession>
<name>A0AAX4KTD7_9TREE</name>
<feature type="region of interest" description="Disordered" evidence="1">
    <location>
        <begin position="310"/>
        <end position="353"/>
    </location>
</feature>
<dbReference type="KEGG" id="ker:91105441"/>
<feature type="signal peptide" evidence="3">
    <location>
        <begin position="1"/>
        <end position="23"/>
    </location>
</feature>
<dbReference type="RefSeq" id="XP_066086495.1">
    <property type="nucleotide sequence ID" value="XM_066230398.1"/>
</dbReference>
<feature type="region of interest" description="Disordered" evidence="1">
    <location>
        <begin position="539"/>
        <end position="686"/>
    </location>
</feature>
<feature type="compositionally biased region" description="Polar residues" evidence="1">
    <location>
        <begin position="460"/>
        <end position="469"/>
    </location>
</feature>
<proteinExistence type="predicted"/>
<evidence type="ECO:0000256" key="3">
    <source>
        <dbReference type="SAM" id="SignalP"/>
    </source>
</evidence>
<evidence type="ECO:0000313" key="5">
    <source>
        <dbReference type="Proteomes" id="UP001358614"/>
    </source>
</evidence>
<gene>
    <name evidence="4" type="ORF">V865_006640</name>
</gene>
<dbReference type="EMBL" id="CP144090">
    <property type="protein sequence ID" value="WWD08528.1"/>
    <property type="molecule type" value="Genomic_DNA"/>
</dbReference>
<feature type="transmembrane region" description="Helical" evidence="2">
    <location>
        <begin position="357"/>
        <end position="377"/>
    </location>
</feature>
<dbReference type="GeneID" id="91105441"/>
<evidence type="ECO:0000256" key="1">
    <source>
        <dbReference type="SAM" id="MobiDB-lite"/>
    </source>
</evidence>
<keyword evidence="2" id="KW-0472">Membrane</keyword>